<feature type="compositionally biased region" description="Polar residues" evidence="1">
    <location>
        <begin position="1334"/>
        <end position="1343"/>
    </location>
</feature>
<sequence length="1395" mass="158036">MPWKIGGNFQVVATKCEENWRECAIAIANYLWCEMVSDVVDCLGKEGMIWVLIVAITSTILLRVKYRRNTHTRNVVLGKQMLTKVGCKIHDLELKVNVLTYKMQYGTWPLPHQIYSLNRKKLQKIRMTLSDHKGWINQVLLSPMKSNMCVPYPNTFSSSEAKLTNFSDMKGKHTPRHIEYNGLTDCSSIEMSKSTSDQSVNLHSQAADTHLQNASTRDSNCSKSEDVTLRDRSCQEFEDTIHQYKSFLKELQSNNRHLHLSKCSSKTSKSCSLKQSIASFATETQNGDASHDNQVATVEAHETRCAKGINNSETMENGEETYRPNVAIPTSNDIATFSEEFCSTIRPAHNVQSSQETLHEIKRRLQSLHNVLQIYQDANRYSERDEELEKDERIDEVDASIGAAPEDADRCKTDTNCNVDSQENPPELQHSMDNCEYYDHSDGSLSCLTGCSSSTSKTYRCSSNTATRNPCSKESSRHCIARRPVTCTNVETSDLPAFSTTTKLSTCKQSSRLYSFATSQTSEDCTNCKTEDESFKDQNVQTQNGTSSRRFVAIFDNEEEKRQENVIVSQSDDRTLNESDREEKSTALLLQEALHFKKILLTRVDSVKGQPTRQETSENDIADESIRECKETERRGNNDNFPSMILDIKTEKPINGSCERMNQHYVYLEMKQRREEESENRICEASSKYFSITDFGICDDDDAKIGSNVLSSLEPPIYEKVISITIPVDARSRDEISANSAEKLRRNRNADDIGDNVVGRSPTTRKLEDLVLERIRNIRDCMDTFLRNRNKAISKVRRALQYRGESDAMFAPRCSNEASHVMLHKRDNCIDQAVSFSSDSPDLLLKTWPNRREVLLENDILKYCSNMCLKRDMPKERERFALIAPAKSDAQSPETTTELEKKETISSSSMIFERPCEEDETYKNETKPTHKITDTLNGDSRKHERQTQDAESKPSAISSRHSLDGAETDKEIVEIVHEEPPAVSNDNSTTNSSSYFTNATTSAVKMDDVFPKSTLNLEQSHAISIVQKEMEQSRAISGENNFVEGFPDINVKLSELSSNLEYSSLKTLADSNLVPDESECDCSTSARATLNENIMPFCNGTKRSPRLFSLNGKEETLKTDDDSLGNTKRGNEIFANVMHSSPGIKAHSTGQLSQTYRRIKAKSDISLTANRRKEDLSVNLYPKRSLSFLTRHDSLAHVQRTLHQSHINVQYDDDKFAENKLQFANRSKSIVPPQRASTRSCIPISMNRFEGIGRVRGQTHARSPTRGPLTVSCREKTFSESHVKEDEEVAQRRSIPNRHSCVEETALDVQKDIFAKDLEKIDEASTDREKNPKLLSNESIVKSSSEEEMCSATDFLRHKNNFWIITVDRMEKEVTAKPSITDTYTSMSKVTLETN</sequence>
<feature type="compositionally biased region" description="Basic and acidic residues" evidence="1">
    <location>
        <begin position="624"/>
        <end position="637"/>
    </location>
</feature>
<feature type="region of interest" description="Disordered" evidence="1">
    <location>
        <begin position="883"/>
        <end position="966"/>
    </location>
</feature>
<proteinExistence type="predicted"/>
<organism evidence="2">
    <name type="scientific">Ooceraea biroi</name>
    <name type="common">Clonal raider ant</name>
    <name type="synonym">Cerapachys biroi</name>
    <dbReference type="NCBI Taxonomy" id="2015173"/>
    <lineage>
        <taxon>Eukaryota</taxon>
        <taxon>Metazoa</taxon>
        <taxon>Ecdysozoa</taxon>
        <taxon>Arthropoda</taxon>
        <taxon>Hexapoda</taxon>
        <taxon>Insecta</taxon>
        <taxon>Pterygota</taxon>
        <taxon>Neoptera</taxon>
        <taxon>Endopterygota</taxon>
        <taxon>Hymenoptera</taxon>
        <taxon>Apocrita</taxon>
        <taxon>Aculeata</taxon>
        <taxon>Formicoidea</taxon>
        <taxon>Formicidae</taxon>
        <taxon>Dorylinae</taxon>
        <taxon>Ooceraea</taxon>
    </lineage>
</organism>
<feature type="region of interest" description="Disordered" evidence="1">
    <location>
        <begin position="1324"/>
        <end position="1343"/>
    </location>
</feature>
<comment type="caution">
    <text evidence="2">The sequence shown here is derived from an EMBL/GenBank/DDBJ whole genome shotgun (WGS) entry which is preliminary data.</text>
</comment>
<gene>
    <name evidence="2" type="ORF">DMN91_011984</name>
</gene>
<protein>
    <submittedName>
        <fullName evidence="2">Uncharacterized protein</fullName>
    </submittedName>
</protein>
<evidence type="ECO:0000313" key="2">
    <source>
        <dbReference type="EMBL" id="RLU16224.1"/>
    </source>
</evidence>
<feature type="compositionally biased region" description="Basic and acidic residues" evidence="1">
    <location>
        <begin position="921"/>
        <end position="952"/>
    </location>
</feature>
<dbReference type="EMBL" id="QOIP01000012">
    <property type="protein sequence ID" value="RLU16224.1"/>
    <property type="molecule type" value="Genomic_DNA"/>
</dbReference>
<feature type="region of interest" description="Disordered" evidence="1">
    <location>
        <begin position="609"/>
        <end position="642"/>
    </location>
</feature>
<accession>A0A3L8D7I7</accession>
<reference evidence="2" key="1">
    <citation type="journal article" date="2018" name="Genome Res.">
        <title>The genomic architecture and molecular evolution of ant odorant receptors.</title>
        <authorList>
            <person name="McKenzie S.K."/>
            <person name="Kronauer D.J.C."/>
        </authorList>
    </citation>
    <scope>NUCLEOTIDE SEQUENCE [LARGE SCALE GENOMIC DNA]</scope>
    <source>
        <strain evidence="2">Clonal line C1</strain>
    </source>
</reference>
<evidence type="ECO:0000256" key="1">
    <source>
        <dbReference type="SAM" id="MobiDB-lite"/>
    </source>
</evidence>
<reference evidence="2" key="2">
    <citation type="submission" date="2018-07" db="EMBL/GenBank/DDBJ databases">
        <authorList>
            <person name="Mckenzie S.K."/>
            <person name="Kronauer D.J.C."/>
        </authorList>
    </citation>
    <scope>NUCLEOTIDE SEQUENCE</scope>
    <source>
        <strain evidence="2">Clonal line C1</strain>
    </source>
</reference>
<dbReference type="OrthoDB" id="7700312at2759"/>
<dbReference type="Proteomes" id="UP000279307">
    <property type="component" value="Chromosome 12"/>
</dbReference>
<name>A0A3L8D7I7_OOCBI</name>